<protein>
    <submittedName>
        <fullName evidence="2">Uncharacterized protein</fullName>
    </submittedName>
</protein>
<proteinExistence type="predicted"/>
<feature type="region of interest" description="Disordered" evidence="1">
    <location>
        <begin position="1"/>
        <end position="86"/>
    </location>
</feature>
<feature type="compositionally biased region" description="Basic and acidic residues" evidence="1">
    <location>
        <begin position="1"/>
        <end position="14"/>
    </location>
</feature>
<evidence type="ECO:0000313" key="2">
    <source>
        <dbReference type="EMBL" id="KAK7294475.1"/>
    </source>
</evidence>
<organism evidence="2 3">
    <name type="scientific">Clitoria ternatea</name>
    <name type="common">Butterfly pea</name>
    <dbReference type="NCBI Taxonomy" id="43366"/>
    <lineage>
        <taxon>Eukaryota</taxon>
        <taxon>Viridiplantae</taxon>
        <taxon>Streptophyta</taxon>
        <taxon>Embryophyta</taxon>
        <taxon>Tracheophyta</taxon>
        <taxon>Spermatophyta</taxon>
        <taxon>Magnoliopsida</taxon>
        <taxon>eudicotyledons</taxon>
        <taxon>Gunneridae</taxon>
        <taxon>Pentapetalae</taxon>
        <taxon>rosids</taxon>
        <taxon>fabids</taxon>
        <taxon>Fabales</taxon>
        <taxon>Fabaceae</taxon>
        <taxon>Papilionoideae</taxon>
        <taxon>50 kb inversion clade</taxon>
        <taxon>NPAAA clade</taxon>
        <taxon>indigoferoid/millettioid clade</taxon>
        <taxon>Phaseoleae</taxon>
        <taxon>Clitoria</taxon>
    </lineage>
</organism>
<keyword evidence="3" id="KW-1185">Reference proteome</keyword>
<evidence type="ECO:0000313" key="3">
    <source>
        <dbReference type="Proteomes" id="UP001359559"/>
    </source>
</evidence>
<dbReference type="EMBL" id="JAYKXN010000004">
    <property type="protein sequence ID" value="KAK7294475.1"/>
    <property type="molecule type" value="Genomic_DNA"/>
</dbReference>
<sequence>MEKRPTELNTEKPAKPKTHTTIGEDEQRSPFFPQNPNATACKGEGINGISPKHVGKREARPTPGETELSQREQHPNCSPFDGTEKK</sequence>
<comment type="caution">
    <text evidence="2">The sequence shown here is derived from an EMBL/GenBank/DDBJ whole genome shotgun (WGS) entry which is preliminary data.</text>
</comment>
<dbReference type="AlphaFoldDB" id="A0AAN9J8U8"/>
<evidence type="ECO:0000256" key="1">
    <source>
        <dbReference type="SAM" id="MobiDB-lite"/>
    </source>
</evidence>
<dbReference type="Proteomes" id="UP001359559">
    <property type="component" value="Unassembled WGS sequence"/>
</dbReference>
<accession>A0AAN9J8U8</accession>
<gene>
    <name evidence="2" type="ORF">RJT34_17364</name>
</gene>
<name>A0AAN9J8U8_CLITE</name>
<reference evidence="2 3" key="1">
    <citation type="submission" date="2024-01" db="EMBL/GenBank/DDBJ databases">
        <title>The genomes of 5 underutilized Papilionoideae crops provide insights into root nodulation and disease resistance.</title>
        <authorList>
            <person name="Yuan L."/>
        </authorList>
    </citation>
    <scope>NUCLEOTIDE SEQUENCE [LARGE SCALE GENOMIC DNA]</scope>
    <source>
        <strain evidence="2">LY-2023</strain>
        <tissue evidence="2">Leaf</tissue>
    </source>
</reference>